<sequence length="61" mass="7374">GDDYCRWARVVILARRDEASPGEMVAFPRHFSPETLNFMTWFRQELARRRLATELDQNYFH</sequence>
<evidence type="ECO:0000313" key="1">
    <source>
        <dbReference type="EMBL" id="MCI93686.1"/>
    </source>
</evidence>
<dbReference type="AlphaFoldDB" id="A0A392VZR1"/>
<dbReference type="Proteomes" id="UP000265520">
    <property type="component" value="Unassembled WGS sequence"/>
</dbReference>
<accession>A0A392VZR1</accession>
<feature type="non-terminal residue" evidence="1">
    <location>
        <position position="1"/>
    </location>
</feature>
<proteinExistence type="predicted"/>
<name>A0A392VZR1_9FABA</name>
<protein>
    <submittedName>
        <fullName evidence="1">Uncharacterized protein</fullName>
    </submittedName>
</protein>
<reference evidence="1 2" key="1">
    <citation type="journal article" date="2018" name="Front. Plant Sci.">
        <title>Red Clover (Trifolium pratense) and Zigzag Clover (T. medium) - A Picture of Genomic Similarities and Differences.</title>
        <authorList>
            <person name="Dluhosova J."/>
            <person name="Istvanek J."/>
            <person name="Nedelnik J."/>
            <person name="Repkova J."/>
        </authorList>
    </citation>
    <scope>NUCLEOTIDE SEQUENCE [LARGE SCALE GENOMIC DNA]</scope>
    <source>
        <strain evidence="2">cv. 10/8</strain>
        <tissue evidence="1">Leaf</tissue>
    </source>
</reference>
<dbReference type="EMBL" id="LXQA011335957">
    <property type="protein sequence ID" value="MCI93686.1"/>
    <property type="molecule type" value="Genomic_DNA"/>
</dbReference>
<keyword evidence="2" id="KW-1185">Reference proteome</keyword>
<evidence type="ECO:0000313" key="2">
    <source>
        <dbReference type="Proteomes" id="UP000265520"/>
    </source>
</evidence>
<comment type="caution">
    <text evidence="1">The sequence shown here is derived from an EMBL/GenBank/DDBJ whole genome shotgun (WGS) entry which is preliminary data.</text>
</comment>
<organism evidence="1 2">
    <name type="scientific">Trifolium medium</name>
    <dbReference type="NCBI Taxonomy" id="97028"/>
    <lineage>
        <taxon>Eukaryota</taxon>
        <taxon>Viridiplantae</taxon>
        <taxon>Streptophyta</taxon>
        <taxon>Embryophyta</taxon>
        <taxon>Tracheophyta</taxon>
        <taxon>Spermatophyta</taxon>
        <taxon>Magnoliopsida</taxon>
        <taxon>eudicotyledons</taxon>
        <taxon>Gunneridae</taxon>
        <taxon>Pentapetalae</taxon>
        <taxon>rosids</taxon>
        <taxon>fabids</taxon>
        <taxon>Fabales</taxon>
        <taxon>Fabaceae</taxon>
        <taxon>Papilionoideae</taxon>
        <taxon>50 kb inversion clade</taxon>
        <taxon>NPAAA clade</taxon>
        <taxon>Hologalegina</taxon>
        <taxon>IRL clade</taxon>
        <taxon>Trifolieae</taxon>
        <taxon>Trifolium</taxon>
    </lineage>
</organism>